<keyword evidence="2" id="KW-1185">Reference proteome</keyword>
<accession>A0ACA9P127</accession>
<protein>
    <submittedName>
        <fullName evidence="1">1156_t:CDS:1</fullName>
    </submittedName>
</protein>
<gene>
    <name evidence="1" type="ORF">ACOLOM_LOCUS9579</name>
</gene>
<dbReference type="EMBL" id="CAJVPT010028144">
    <property type="protein sequence ID" value="CAG8686378.1"/>
    <property type="molecule type" value="Genomic_DNA"/>
</dbReference>
<evidence type="ECO:0000313" key="2">
    <source>
        <dbReference type="Proteomes" id="UP000789525"/>
    </source>
</evidence>
<name>A0ACA9P127_9GLOM</name>
<dbReference type="Proteomes" id="UP000789525">
    <property type="component" value="Unassembled WGS sequence"/>
</dbReference>
<proteinExistence type="predicted"/>
<evidence type="ECO:0000313" key="1">
    <source>
        <dbReference type="EMBL" id="CAG8686378.1"/>
    </source>
</evidence>
<sequence>MRVLETNESSELWMVMRSGSKSRDEMVPNLAGLIRQTTVEQEVTVWVVYTIRHLYGESLWPKEFSGHGHDRLLQRESNLWVRDENGKYRGLPNKASNLLCRALRGLYKSSDGREPGKEQTAYLYQQQQQVAQQQAAQAQAAQAAAHGMHPQHHLQHSGAAPMTGVMPAPSGTQHGYMQPNPYMNMPYQKR</sequence>
<comment type="caution">
    <text evidence="1">The sequence shown here is derived from an EMBL/GenBank/DDBJ whole genome shotgun (WGS) entry which is preliminary data.</text>
</comment>
<reference evidence="1" key="1">
    <citation type="submission" date="2021-06" db="EMBL/GenBank/DDBJ databases">
        <authorList>
            <person name="Kallberg Y."/>
            <person name="Tangrot J."/>
            <person name="Rosling A."/>
        </authorList>
    </citation>
    <scope>NUCLEOTIDE SEQUENCE</scope>
    <source>
        <strain evidence="1">CL356</strain>
    </source>
</reference>
<organism evidence="1 2">
    <name type="scientific">Acaulospora colombiana</name>
    <dbReference type="NCBI Taxonomy" id="27376"/>
    <lineage>
        <taxon>Eukaryota</taxon>
        <taxon>Fungi</taxon>
        <taxon>Fungi incertae sedis</taxon>
        <taxon>Mucoromycota</taxon>
        <taxon>Glomeromycotina</taxon>
        <taxon>Glomeromycetes</taxon>
        <taxon>Diversisporales</taxon>
        <taxon>Acaulosporaceae</taxon>
        <taxon>Acaulospora</taxon>
    </lineage>
</organism>